<dbReference type="Pfam" id="PF13456">
    <property type="entry name" value="RVT_3"/>
    <property type="match status" value="1"/>
</dbReference>
<evidence type="ECO:0000313" key="3">
    <source>
        <dbReference type="Proteomes" id="UP000032304"/>
    </source>
</evidence>
<dbReference type="OMA" id="MARHDEY"/>
<dbReference type="CDD" id="cd06222">
    <property type="entry name" value="RNase_H_like"/>
    <property type="match status" value="1"/>
</dbReference>
<name>A0A0D2V3G4_GOSRA</name>
<protein>
    <recommendedName>
        <fullName evidence="1">RNase H type-1 domain-containing protein</fullName>
    </recommendedName>
</protein>
<gene>
    <name evidence="2" type="ORF">B456_012G077800</name>
</gene>
<accession>A0A0D2V3G4</accession>
<dbReference type="PANTHER" id="PTHR47074">
    <property type="entry name" value="BNAC02G40300D PROTEIN"/>
    <property type="match status" value="1"/>
</dbReference>
<dbReference type="eggNOG" id="KOG1075">
    <property type="taxonomic scope" value="Eukaryota"/>
</dbReference>
<keyword evidence="3" id="KW-1185">Reference proteome</keyword>
<dbReference type="Proteomes" id="UP000032304">
    <property type="component" value="Chromosome 12"/>
</dbReference>
<feature type="domain" description="RNase H type-1" evidence="1">
    <location>
        <begin position="17"/>
        <end position="139"/>
    </location>
</feature>
<dbReference type="GO" id="GO:0003676">
    <property type="term" value="F:nucleic acid binding"/>
    <property type="evidence" value="ECO:0007669"/>
    <property type="project" value="InterPro"/>
</dbReference>
<evidence type="ECO:0000259" key="1">
    <source>
        <dbReference type="Pfam" id="PF13456"/>
    </source>
</evidence>
<dbReference type="AlphaFoldDB" id="A0A0D2V3G4"/>
<dbReference type="STRING" id="29730.A0A0D2V3G4"/>
<reference evidence="2 3" key="1">
    <citation type="journal article" date="2012" name="Nature">
        <title>Repeated polyploidization of Gossypium genomes and the evolution of spinnable cotton fibres.</title>
        <authorList>
            <person name="Paterson A.H."/>
            <person name="Wendel J.F."/>
            <person name="Gundlach H."/>
            <person name="Guo H."/>
            <person name="Jenkins J."/>
            <person name="Jin D."/>
            <person name="Llewellyn D."/>
            <person name="Showmaker K.C."/>
            <person name="Shu S."/>
            <person name="Udall J."/>
            <person name="Yoo M.J."/>
            <person name="Byers R."/>
            <person name="Chen W."/>
            <person name="Doron-Faigenboim A."/>
            <person name="Duke M.V."/>
            <person name="Gong L."/>
            <person name="Grimwood J."/>
            <person name="Grover C."/>
            <person name="Grupp K."/>
            <person name="Hu G."/>
            <person name="Lee T.H."/>
            <person name="Li J."/>
            <person name="Lin L."/>
            <person name="Liu T."/>
            <person name="Marler B.S."/>
            <person name="Page J.T."/>
            <person name="Roberts A.W."/>
            <person name="Romanel E."/>
            <person name="Sanders W.S."/>
            <person name="Szadkowski E."/>
            <person name="Tan X."/>
            <person name="Tang H."/>
            <person name="Xu C."/>
            <person name="Wang J."/>
            <person name="Wang Z."/>
            <person name="Zhang D."/>
            <person name="Zhang L."/>
            <person name="Ashrafi H."/>
            <person name="Bedon F."/>
            <person name="Bowers J.E."/>
            <person name="Brubaker C.L."/>
            <person name="Chee P.W."/>
            <person name="Das S."/>
            <person name="Gingle A.R."/>
            <person name="Haigler C.H."/>
            <person name="Harker D."/>
            <person name="Hoffmann L.V."/>
            <person name="Hovav R."/>
            <person name="Jones D.C."/>
            <person name="Lemke C."/>
            <person name="Mansoor S."/>
            <person name="ur Rahman M."/>
            <person name="Rainville L.N."/>
            <person name="Rambani A."/>
            <person name="Reddy U.K."/>
            <person name="Rong J.K."/>
            <person name="Saranga Y."/>
            <person name="Scheffler B.E."/>
            <person name="Scheffler J.A."/>
            <person name="Stelly D.M."/>
            <person name="Triplett B.A."/>
            <person name="Van Deynze A."/>
            <person name="Vaslin M.F."/>
            <person name="Waghmare V.N."/>
            <person name="Walford S.A."/>
            <person name="Wright R.J."/>
            <person name="Zaki E.A."/>
            <person name="Zhang T."/>
            <person name="Dennis E.S."/>
            <person name="Mayer K.F."/>
            <person name="Peterson D.G."/>
            <person name="Rokhsar D.S."/>
            <person name="Wang X."/>
            <person name="Schmutz J."/>
        </authorList>
    </citation>
    <scope>NUCLEOTIDE SEQUENCE [LARGE SCALE GENOMIC DNA]</scope>
</reference>
<sequence length="171" mass="19662">ILCVTWRPPESGFFRINFDTAYNHEMFRSTSRMVARNDRGEVLASQATLEEATASHFAAEACACTQAVRLRIQMGARKVEIEGDALVIIKKCQSNNEDKSEIGAYIRDIKQLATNFQTIRFKYTQRSSNQMTHFIATECLKRGEEMYLERLIPLYAVDSLCPSRQREREPD</sequence>
<dbReference type="InterPro" id="IPR044730">
    <property type="entry name" value="RNase_H-like_dom_plant"/>
</dbReference>
<dbReference type="InterPro" id="IPR036397">
    <property type="entry name" value="RNaseH_sf"/>
</dbReference>
<dbReference type="PANTHER" id="PTHR47074:SF61">
    <property type="entry name" value="RNASE H TYPE-1 DOMAIN-CONTAINING PROTEIN"/>
    <property type="match status" value="1"/>
</dbReference>
<proteinExistence type="predicted"/>
<evidence type="ECO:0000313" key="2">
    <source>
        <dbReference type="EMBL" id="KJB76214.1"/>
    </source>
</evidence>
<dbReference type="Gramene" id="KJB76214">
    <property type="protein sequence ID" value="KJB76214"/>
    <property type="gene ID" value="B456_012G077800"/>
</dbReference>
<dbReference type="InterPro" id="IPR052929">
    <property type="entry name" value="RNase_H-like_EbsB-rel"/>
</dbReference>
<feature type="non-terminal residue" evidence="2">
    <location>
        <position position="1"/>
    </location>
</feature>
<organism evidence="2 3">
    <name type="scientific">Gossypium raimondii</name>
    <name type="common">Peruvian cotton</name>
    <name type="synonym">Gossypium klotzschianum subsp. raimondii</name>
    <dbReference type="NCBI Taxonomy" id="29730"/>
    <lineage>
        <taxon>Eukaryota</taxon>
        <taxon>Viridiplantae</taxon>
        <taxon>Streptophyta</taxon>
        <taxon>Embryophyta</taxon>
        <taxon>Tracheophyta</taxon>
        <taxon>Spermatophyta</taxon>
        <taxon>Magnoliopsida</taxon>
        <taxon>eudicotyledons</taxon>
        <taxon>Gunneridae</taxon>
        <taxon>Pentapetalae</taxon>
        <taxon>rosids</taxon>
        <taxon>malvids</taxon>
        <taxon>Malvales</taxon>
        <taxon>Malvaceae</taxon>
        <taxon>Malvoideae</taxon>
        <taxon>Gossypium</taxon>
    </lineage>
</organism>
<dbReference type="InterPro" id="IPR002156">
    <property type="entry name" value="RNaseH_domain"/>
</dbReference>
<dbReference type="Gene3D" id="3.30.420.10">
    <property type="entry name" value="Ribonuclease H-like superfamily/Ribonuclease H"/>
    <property type="match status" value="1"/>
</dbReference>
<dbReference type="EMBL" id="CM001751">
    <property type="protein sequence ID" value="KJB76214.1"/>
    <property type="molecule type" value="Genomic_DNA"/>
</dbReference>
<dbReference type="GO" id="GO:0004523">
    <property type="term" value="F:RNA-DNA hybrid ribonuclease activity"/>
    <property type="evidence" value="ECO:0007669"/>
    <property type="project" value="InterPro"/>
</dbReference>